<evidence type="ECO:0000313" key="2">
    <source>
        <dbReference type="EMBL" id="ONN71694.1"/>
    </source>
</evidence>
<dbReference type="RefSeq" id="WP_077171676.1">
    <property type="nucleotide sequence ID" value="NZ_MTLN01000004.1"/>
</dbReference>
<dbReference type="InterPro" id="IPR007539">
    <property type="entry name" value="DUF551"/>
</dbReference>
<organism evidence="2 3">
    <name type="scientific">Pseudomonas oryzihabitans</name>
    <dbReference type="NCBI Taxonomy" id="47885"/>
    <lineage>
        <taxon>Bacteria</taxon>
        <taxon>Pseudomonadati</taxon>
        <taxon>Pseudomonadota</taxon>
        <taxon>Gammaproteobacteria</taxon>
        <taxon>Pseudomonadales</taxon>
        <taxon>Pseudomonadaceae</taxon>
        <taxon>Pseudomonas</taxon>
    </lineage>
</organism>
<evidence type="ECO:0000259" key="1">
    <source>
        <dbReference type="Pfam" id="PF04448"/>
    </source>
</evidence>
<comment type="caution">
    <text evidence="2">The sequence shown here is derived from an EMBL/GenBank/DDBJ whole genome shotgun (WGS) entry which is preliminary data.</text>
</comment>
<name>A0ABX3ITJ0_9PSED</name>
<dbReference type="EMBL" id="MTLN01000004">
    <property type="protein sequence ID" value="ONN71694.1"/>
    <property type="molecule type" value="Genomic_DNA"/>
</dbReference>
<proteinExistence type="predicted"/>
<keyword evidence="3" id="KW-1185">Reference proteome</keyword>
<gene>
    <name evidence="2" type="ORF">BVL52_08600</name>
</gene>
<protein>
    <recommendedName>
        <fullName evidence="1">DUF551 domain-containing protein</fullName>
    </recommendedName>
</protein>
<dbReference type="Pfam" id="PF04448">
    <property type="entry name" value="DUF551"/>
    <property type="match status" value="1"/>
</dbReference>
<evidence type="ECO:0000313" key="3">
    <source>
        <dbReference type="Proteomes" id="UP000189310"/>
    </source>
</evidence>
<feature type="domain" description="DUF551" evidence="1">
    <location>
        <begin position="3"/>
        <end position="71"/>
    </location>
</feature>
<dbReference type="Proteomes" id="UP000189310">
    <property type="component" value="Unassembled WGS sequence"/>
</dbReference>
<sequence>MSEWISARDRLPEIDEIGMSACVLIYMPGCGEMSIKVGSYQEDTNGKTWVDENGYSEPDVTHWMPLPEPPK</sequence>
<accession>A0ABX3ITJ0</accession>
<reference evidence="2 3" key="1">
    <citation type="submission" date="2017-01" db="EMBL/GenBank/DDBJ databases">
        <title>Pseudomonas psychrotolerans genome sequencing and assembly.</title>
        <authorList>
            <person name="Vyas B."/>
            <person name="Mayilraj S."/>
        </authorList>
    </citation>
    <scope>NUCLEOTIDE SEQUENCE [LARGE SCALE GENOMIC DNA]</scope>
    <source>
        <strain evidence="2 3">SDS18</strain>
    </source>
</reference>